<feature type="transmembrane region" description="Helical" evidence="7">
    <location>
        <begin position="504"/>
        <end position="525"/>
    </location>
</feature>
<proteinExistence type="inferred from homology"/>
<feature type="transmembrane region" description="Helical" evidence="7">
    <location>
        <begin position="828"/>
        <end position="847"/>
    </location>
</feature>
<feature type="transmembrane region" description="Helical" evidence="7">
    <location>
        <begin position="531"/>
        <end position="556"/>
    </location>
</feature>
<feature type="transmembrane region" description="Helical" evidence="7">
    <location>
        <begin position="999"/>
        <end position="1017"/>
    </location>
</feature>
<feature type="transmembrane region" description="Helical" evidence="7">
    <location>
        <begin position="867"/>
        <end position="888"/>
    </location>
</feature>
<dbReference type="EMBL" id="JAUJFL010000011">
    <property type="protein sequence ID" value="KAK2596600.1"/>
    <property type="molecule type" value="Genomic_DNA"/>
</dbReference>
<keyword evidence="4 7" id="KW-1133">Transmembrane helix</keyword>
<feature type="transmembrane region" description="Helical" evidence="7">
    <location>
        <begin position="427"/>
        <end position="444"/>
    </location>
</feature>
<keyword evidence="5 7" id="KW-0472">Membrane</keyword>
<feature type="compositionally biased region" description="Low complexity" evidence="6">
    <location>
        <begin position="1106"/>
        <end position="1119"/>
    </location>
</feature>
<gene>
    <name evidence="8" type="ORF">N8I77_013481</name>
</gene>
<reference evidence="8" key="1">
    <citation type="submission" date="2023-06" db="EMBL/GenBank/DDBJ databases">
        <authorList>
            <person name="Noh H."/>
        </authorList>
    </citation>
    <scope>NUCLEOTIDE SEQUENCE</scope>
    <source>
        <strain evidence="8">DUCC20226</strain>
    </source>
</reference>
<evidence type="ECO:0000313" key="8">
    <source>
        <dbReference type="EMBL" id="KAK2596600.1"/>
    </source>
</evidence>
<feature type="transmembrane region" description="Helical" evidence="7">
    <location>
        <begin position="385"/>
        <end position="406"/>
    </location>
</feature>
<sequence>MSCPDSSHPPRLFVPRLWTPPDDPDKPPFPYITGFTTQIHRHVAPPPFGAPNYGPGPRPQLSLQYMTSVPQSELVVDNPPLEPAPSQAETTQLIINTPISVGSADGAQVVTCSIAPDAESAGQSFQTVAKIYDPLYYRFSEWIAHEPRDVVTEADKDYSREAAAYEYLQKTGQTGSFAPAYYGSWTFVLPITSRGKTQTRPIRLVLIEYLGGTSIRGSLIQNGPERASKDAFHYAEEYRLEVLALAMDGYVRQLHSGIDQLDFAGRNVMLAPRGPSAEPGQNGPAVAGLSLPRIVLVDYNAAIVYTKSKRGRLPHMDWPRPCNPMWYFWDEPMDDFGGWVPHEWHHNPKFMQEWLQKRFGTEEKRKLYAPMVSVAGLQLIPQGSAYGLLIGLGVLFCVVILAAVRIQKAYLAEDSGTSEMFLVANRSVGTGLTASAVFSSWMWINETVMCAAMCYRYGLAVPLWWGSGLCFQIALMAALGVMAKIRVPYAHTSLEIIKQRYGKIGHSVFIVMNLINNVFGCASMILTGSQLVYGVSGMHFVAACIIIPFGVVLYTAVGGLKATFLTDFLHTFVALILIIYFTLSVLHHEAIGGLYGLYDKVMATASENLIPGNYKGSLLTMKSRDAIIWGLDLKFGNLALVVMDTAFWQKSFATEVNATVPGYNLAALAIFGIPWGLGTVIGLAARAIHNTPVFPTFPGEFTAAEVSAGFVMPYTIQALIGTQGVIAFLVLVFMALTSTVSSSMIAVSSILSFDVYKTYLNPRATDKKLVKVSHLTVIIHGVFMSGIAIALNYGGANMTWLGYLRPVVSCPGIIPLALTLGWSRQTRLAAIVSPVLGFFTGLGIWLGTAYHLYGAVTIATTQNPLPALYGAIGSFFSPALYSVLISLYKPSKFDWREFLRIELADEAILHREDGKLASPSSGSDDEKRVSDGVLKADGTDHSAALTKPGAADQLALEKERKVNKGSPEISNSSSLISLDDVQHPFDEATLQKLRQWERIAWVFFVVIVLVTFVAWPMPLYRDYIFTNNLLDDDCWENFAGWVPNDWQDAQIQQQWLVRRFNRDDHRHLYYPSQNVFDHMLAEDQRSDAPENESSKQTPSAAGKTIASAEGPAGAEGLLAMWQQRAPTSNSNGTLPTKPPAANV</sequence>
<evidence type="ECO:0000256" key="4">
    <source>
        <dbReference type="ARBA" id="ARBA00022989"/>
    </source>
</evidence>
<evidence type="ECO:0000256" key="7">
    <source>
        <dbReference type="SAM" id="Phobius"/>
    </source>
</evidence>
<evidence type="ECO:0000256" key="5">
    <source>
        <dbReference type="ARBA" id="ARBA00023136"/>
    </source>
</evidence>
<feature type="transmembrane region" description="Helical" evidence="7">
    <location>
        <begin position="772"/>
        <end position="791"/>
    </location>
</feature>
<evidence type="ECO:0000256" key="2">
    <source>
        <dbReference type="ARBA" id="ARBA00006434"/>
    </source>
</evidence>
<keyword evidence="9" id="KW-1185">Reference proteome</keyword>
<evidence type="ECO:0000256" key="1">
    <source>
        <dbReference type="ARBA" id="ARBA00004141"/>
    </source>
</evidence>
<comment type="caution">
    <text evidence="8">The sequence shown here is derived from an EMBL/GenBank/DDBJ whole genome shotgun (WGS) entry which is preliminary data.</text>
</comment>
<dbReference type="InterPro" id="IPR031155">
    <property type="entry name" value="DUR"/>
</dbReference>
<dbReference type="PANTHER" id="PTHR46154">
    <property type="match status" value="1"/>
</dbReference>
<dbReference type="InterPro" id="IPR001734">
    <property type="entry name" value="Na/solute_symporter"/>
</dbReference>
<organism evidence="8 9">
    <name type="scientific">Phomopsis amygdali</name>
    <name type="common">Fusicoccum amygdali</name>
    <dbReference type="NCBI Taxonomy" id="1214568"/>
    <lineage>
        <taxon>Eukaryota</taxon>
        <taxon>Fungi</taxon>
        <taxon>Dikarya</taxon>
        <taxon>Ascomycota</taxon>
        <taxon>Pezizomycotina</taxon>
        <taxon>Sordariomycetes</taxon>
        <taxon>Sordariomycetidae</taxon>
        <taxon>Diaporthales</taxon>
        <taxon>Diaporthaceae</taxon>
        <taxon>Diaporthe</taxon>
    </lineage>
</organism>
<evidence type="ECO:0000313" key="9">
    <source>
        <dbReference type="Proteomes" id="UP001265746"/>
    </source>
</evidence>
<dbReference type="GO" id="GO:0015204">
    <property type="term" value="F:urea transmembrane transporter activity"/>
    <property type="evidence" value="ECO:0007669"/>
    <property type="project" value="InterPro"/>
</dbReference>
<keyword evidence="3 7" id="KW-0812">Transmembrane</keyword>
<dbReference type="AlphaFoldDB" id="A0AAD9VY97"/>
<dbReference type="InterPro" id="IPR038377">
    <property type="entry name" value="Na/Glc_symporter_sf"/>
</dbReference>
<feature type="transmembrane region" description="Helical" evidence="7">
    <location>
        <begin position="464"/>
        <end position="483"/>
    </location>
</feature>
<dbReference type="Proteomes" id="UP001265746">
    <property type="component" value="Unassembled WGS sequence"/>
</dbReference>
<feature type="region of interest" description="Disordered" evidence="6">
    <location>
        <begin position="1084"/>
        <end position="1143"/>
    </location>
</feature>
<feature type="transmembrane region" description="Helical" evidence="7">
    <location>
        <begin position="568"/>
        <end position="587"/>
    </location>
</feature>
<dbReference type="PANTHER" id="PTHR46154:SF3">
    <property type="entry name" value="DUR32P"/>
    <property type="match status" value="1"/>
</dbReference>
<feature type="transmembrane region" description="Helical" evidence="7">
    <location>
        <begin position="803"/>
        <end position="821"/>
    </location>
</feature>
<feature type="region of interest" description="Disordered" evidence="6">
    <location>
        <begin position="1"/>
        <end position="25"/>
    </location>
</feature>
<comment type="subcellular location">
    <subcellularLocation>
        <location evidence="1">Membrane</location>
        <topology evidence="1">Multi-pass membrane protein</topology>
    </subcellularLocation>
</comment>
<dbReference type="Gene3D" id="1.20.1730.10">
    <property type="entry name" value="Sodium/glucose cotransporter"/>
    <property type="match status" value="1"/>
</dbReference>
<feature type="transmembrane region" description="Helical" evidence="7">
    <location>
        <begin position="665"/>
        <end position="689"/>
    </location>
</feature>
<name>A0AAD9VY97_PHOAM</name>
<dbReference type="Pfam" id="PF00474">
    <property type="entry name" value="SSF"/>
    <property type="match status" value="1"/>
</dbReference>
<evidence type="ECO:0000256" key="3">
    <source>
        <dbReference type="ARBA" id="ARBA00022692"/>
    </source>
</evidence>
<protein>
    <submittedName>
        <fullName evidence="8">Uncharacterized protein</fullName>
    </submittedName>
</protein>
<dbReference type="CDD" id="cd11476">
    <property type="entry name" value="SLC5sbd_DUR3"/>
    <property type="match status" value="1"/>
</dbReference>
<accession>A0AAD9VY97</accession>
<feature type="compositionally biased region" description="Polar residues" evidence="6">
    <location>
        <begin position="1124"/>
        <end position="1134"/>
    </location>
</feature>
<evidence type="ECO:0000256" key="6">
    <source>
        <dbReference type="SAM" id="MobiDB-lite"/>
    </source>
</evidence>
<dbReference type="PROSITE" id="PS50283">
    <property type="entry name" value="NA_SOLUT_SYMP_3"/>
    <property type="match status" value="1"/>
</dbReference>
<comment type="similarity">
    <text evidence="2">Belongs to the sodium:solute symporter (SSF) (TC 2.A.21) family.</text>
</comment>
<dbReference type="GO" id="GO:0005886">
    <property type="term" value="C:plasma membrane"/>
    <property type="evidence" value="ECO:0007669"/>
    <property type="project" value="TreeGrafter"/>
</dbReference>